<evidence type="ECO:0000256" key="8">
    <source>
        <dbReference type="HAMAP-Rule" id="MF_00336"/>
    </source>
</evidence>
<comment type="cofactor">
    <cofactor evidence="8">
        <name>Mg(2+)</name>
        <dbReference type="ChEBI" id="CHEBI:18420"/>
    </cofactor>
</comment>
<feature type="binding site" evidence="8">
    <location>
        <position position="116"/>
    </location>
    <ligand>
        <name>Mg(2+)</name>
        <dbReference type="ChEBI" id="CHEBI:18420"/>
    </ligand>
</feature>
<dbReference type="Proteomes" id="UP001210130">
    <property type="component" value="Chromosome"/>
</dbReference>
<evidence type="ECO:0000256" key="1">
    <source>
        <dbReference type="ARBA" id="ARBA00022490"/>
    </source>
</evidence>
<dbReference type="EC" id="6.3.3.3" evidence="8"/>
<evidence type="ECO:0000256" key="5">
    <source>
        <dbReference type="ARBA" id="ARBA00022756"/>
    </source>
</evidence>
<feature type="binding site" evidence="8">
    <location>
        <position position="55"/>
    </location>
    <ligand>
        <name>ATP</name>
        <dbReference type="ChEBI" id="CHEBI:30616"/>
    </ligand>
</feature>
<dbReference type="GO" id="GO:0005829">
    <property type="term" value="C:cytosol"/>
    <property type="evidence" value="ECO:0007669"/>
    <property type="project" value="TreeGrafter"/>
</dbReference>
<evidence type="ECO:0000256" key="2">
    <source>
        <dbReference type="ARBA" id="ARBA00022598"/>
    </source>
</evidence>
<proteinExistence type="inferred from homology"/>
<accession>A0AAJ5UDJ3</accession>
<dbReference type="PANTHER" id="PTHR43210">
    <property type="entry name" value="DETHIOBIOTIN SYNTHETASE"/>
    <property type="match status" value="1"/>
</dbReference>
<evidence type="ECO:0000256" key="7">
    <source>
        <dbReference type="ARBA" id="ARBA00022842"/>
    </source>
</evidence>
<feature type="binding site" evidence="8">
    <location>
        <position position="212"/>
    </location>
    <ligand>
        <name>ATP</name>
        <dbReference type="ChEBI" id="CHEBI:30616"/>
    </ligand>
</feature>
<evidence type="ECO:0000313" key="9">
    <source>
        <dbReference type="EMBL" id="WBW59975.1"/>
    </source>
</evidence>
<comment type="catalytic activity">
    <reaction evidence="8">
        <text>(7R,8S)-7,8-diammoniononanoate + CO2 + ATP = (4R,5S)-dethiobiotin + ADP + phosphate + 3 H(+)</text>
        <dbReference type="Rhea" id="RHEA:15805"/>
        <dbReference type="ChEBI" id="CHEBI:15378"/>
        <dbReference type="ChEBI" id="CHEBI:16526"/>
        <dbReference type="ChEBI" id="CHEBI:30616"/>
        <dbReference type="ChEBI" id="CHEBI:43474"/>
        <dbReference type="ChEBI" id="CHEBI:149469"/>
        <dbReference type="ChEBI" id="CHEBI:149473"/>
        <dbReference type="ChEBI" id="CHEBI:456216"/>
        <dbReference type="EC" id="6.3.3.3"/>
    </reaction>
</comment>
<dbReference type="Pfam" id="PF13500">
    <property type="entry name" value="AAA_26"/>
    <property type="match status" value="1"/>
</dbReference>
<dbReference type="EMBL" id="CP112887">
    <property type="protein sequence ID" value="WBW59975.1"/>
    <property type="molecule type" value="Genomic_DNA"/>
</dbReference>
<keyword evidence="1 8" id="KW-0963">Cytoplasm</keyword>
<keyword evidence="4 8" id="KW-0547">Nucleotide-binding</keyword>
<dbReference type="NCBIfam" id="TIGR00347">
    <property type="entry name" value="bioD"/>
    <property type="match status" value="1"/>
</dbReference>
<comment type="subunit">
    <text evidence="8">Homodimer.</text>
</comment>
<comment type="subcellular location">
    <subcellularLocation>
        <location evidence="8">Cytoplasm</location>
    </subcellularLocation>
</comment>
<sequence length="240" mass="25370">MTKRFFVTGTDTEVGKTVASCALLQAARLAGLKSAGYKPVASGSERTAHGLRNDDALALQRNSAVALSYAQVNPFTFAEPTSPHIASAEEGRPIRGDALSAGLRELETLAEWVLVEGAGGWFTPLSATLSFADWVRDEQLPVILVVGIKLGCINHALLTAQAVRQAGLPLVGWIANDIQPPGKRHAEYLAALTDRLATPLLGEIPWLAEASQREDLGQYLDLSALDRASSTAPAAVHPAG</sequence>
<feature type="binding site" evidence="8">
    <location>
        <begin position="205"/>
        <end position="207"/>
    </location>
    <ligand>
        <name>ATP</name>
        <dbReference type="ChEBI" id="CHEBI:30616"/>
    </ligand>
</feature>
<comment type="function">
    <text evidence="8">Catalyzes a mechanistically unusual reaction, the ATP-dependent insertion of CO2 between the N7 and N8 nitrogen atoms of 7,8-diaminopelargonic acid (DAPA, also called 7,8-diammoniononanoate) to form a ureido ring.</text>
</comment>
<feature type="binding site" evidence="8">
    <location>
        <begin position="176"/>
        <end position="177"/>
    </location>
    <ligand>
        <name>ATP</name>
        <dbReference type="ChEBI" id="CHEBI:30616"/>
    </ligand>
</feature>
<dbReference type="AlphaFoldDB" id="A0AAJ5UDJ3"/>
<keyword evidence="6 8" id="KW-0067">ATP-binding</keyword>
<feature type="binding site" evidence="8">
    <location>
        <position position="17"/>
    </location>
    <ligand>
        <name>Mg(2+)</name>
        <dbReference type="ChEBI" id="CHEBI:18420"/>
    </ligand>
</feature>
<reference evidence="9 10" key="1">
    <citation type="journal article" date="2023" name="Microbiol. Resour. Announc.">
        <title>Complete Genome Sequence of the First Colistin-Resistant Raoultella electrica Strain.</title>
        <authorList>
            <person name="Aldeia C."/>
            <person name="Campos-Madueno E.I."/>
            <person name="Sendi P."/>
            <person name="Endimiani A."/>
        </authorList>
    </citation>
    <scope>NUCLEOTIDE SEQUENCE [LARGE SCALE GENOMIC DNA]</scope>
    <source>
        <strain evidence="9 10">S2-IND-01-C</strain>
    </source>
</reference>
<dbReference type="PANTHER" id="PTHR43210:SF5">
    <property type="entry name" value="DETHIOBIOTIN SYNTHETASE"/>
    <property type="match status" value="1"/>
</dbReference>
<protein>
    <recommendedName>
        <fullName evidence="8">ATP-dependent dethiobiotin synthetase BioD</fullName>
        <ecNumber evidence="8">6.3.3.3</ecNumber>
    </recommendedName>
    <alternativeName>
        <fullName evidence="8">DTB synthetase</fullName>
        <shortName evidence="8">DTBS</shortName>
    </alternativeName>
    <alternativeName>
        <fullName evidence="8">Dethiobiotin synthase</fullName>
    </alternativeName>
</protein>
<gene>
    <name evidence="8 9" type="primary">bioD</name>
    <name evidence="9" type="ORF">OR613_18325</name>
</gene>
<comment type="similarity">
    <text evidence="8">Belongs to the dethiobiotin synthetase family.</text>
</comment>
<comment type="pathway">
    <text evidence="8">Cofactor biosynthesis; biotin biosynthesis; biotin from 7,8-diaminononanoate: step 1/2.</text>
</comment>
<keyword evidence="3 8" id="KW-0479">Metal-binding</keyword>
<dbReference type="CDD" id="cd03109">
    <property type="entry name" value="DTBS"/>
    <property type="match status" value="1"/>
</dbReference>
<keyword evidence="5 8" id="KW-0093">Biotin biosynthesis</keyword>
<evidence type="ECO:0000256" key="4">
    <source>
        <dbReference type="ARBA" id="ARBA00022741"/>
    </source>
</evidence>
<dbReference type="PIRSF" id="PIRSF006755">
    <property type="entry name" value="DTB_synth"/>
    <property type="match status" value="1"/>
</dbReference>
<dbReference type="GO" id="GO:0042803">
    <property type="term" value="F:protein homodimerization activity"/>
    <property type="evidence" value="ECO:0007669"/>
    <property type="project" value="UniProtKB-ARBA"/>
</dbReference>
<feature type="binding site" evidence="8">
    <location>
        <position position="55"/>
    </location>
    <ligand>
        <name>Mg(2+)</name>
        <dbReference type="ChEBI" id="CHEBI:18420"/>
    </ligand>
</feature>
<organism evidence="9 10">
    <name type="scientific">Klebsiella electrica</name>
    <dbReference type="NCBI Taxonomy" id="1259973"/>
    <lineage>
        <taxon>Bacteria</taxon>
        <taxon>Pseudomonadati</taxon>
        <taxon>Pseudomonadota</taxon>
        <taxon>Gammaproteobacteria</taxon>
        <taxon>Enterobacterales</taxon>
        <taxon>Enterobacteriaceae</taxon>
        <taxon>Klebsiella/Raoultella group</taxon>
        <taxon>Klebsiella</taxon>
    </lineage>
</organism>
<dbReference type="SUPFAM" id="SSF52540">
    <property type="entry name" value="P-loop containing nucleoside triphosphate hydrolases"/>
    <property type="match status" value="1"/>
</dbReference>
<keyword evidence="7 8" id="KW-0460">Magnesium</keyword>
<dbReference type="RefSeq" id="WP_131047704.1">
    <property type="nucleotide sequence ID" value="NZ_CP041247.1"/>
</dbReference>
<keyword evidence="2 8" id="KW-0436">Ligase</keyword>
<dbReference type="HAMAP" id="MF_00336">
    <property type="entry name" value="BioD"/>
    <property type="match status" value="1"/>
</dbReference>
<evidence type="ECO:0000313" key="10">
    <source>
        <dbReference type="Proteomes" id="UP001210130"/>
    </source>
</evidence>
<evidence type="ECO:0000256" key="3">
    <source>
        <dbReference type="ARBA" id="ARBA00022723"/>
    </source>
</evidence>
<dbReference type="GO" id="GO:0005524">
    <property type="term" value="F:ATP binding"/>
    <property type="evidence" value="ECO:0007669"/>
    <property type="project" value="UniProtKB-UniRule"/>
</dbReference>
<dbReference type="GO" id="GO:0000287">
    <property type="term" value="F:magnesium ion binding"/>
    <property type="evidence" value="ECO:0007669"/>
    <property type="project" value="UniProtKB-UniRule"/>
</dbReference>
<feature type="active site" evidence="8">
    <location>
        <position position="38"/>
    </location>
</feature>
<dbReference type="InterPro" id="IPR027417">
    <property type="entry name" value="P-loop_NTPase"/>
</dbReference>
<dbReference type="GO" id="GO:0009102">
    <property type="term" value="P:biotin biosynthetic process"/>
    <property type="evidence" value="ECO:0007669"/>
    <property type="project" value="UniProtKB-UniRule"/>
</dbReference>
<dbReference type="FunFam" id="3.40.50.300:FF:000292">
    <property type="entry name" value="ATP-dependent dethiobiotin synthetase BioD"/>
    <property type="match status" value="1"/>
</dbReference>
<dbReference type="InterPro" id="IPR004472">
    <property type="entry name" value="DTB_synth_BioD"/>
</dbReference>
<keyword evidence="10" id="KW-1185">Reference proteome</keyword>
<dbReference type="GO" id="GO:0004141">
    <property type="term" value="F:dethiobiotin synthase activity"/>
    <property type="evidence" value="ECO:0007669"/>
    <property type="project" value="UniProtKB-UniRule"/>
</dbReference>
<feature type="binding site" evidence="8">
    <location>
        <begin position="116"/>
        <end position="119"/>
    </location>
    <ligand>
        <name>ATP</name>
        <dbReference type="ChEBI" id="CHEBI:30616"/>
    </ligand>
</feature>
<feature type="binding site" evidence="8">
    <location>
        <position position="42"/>
    </location>
    <ligand>
        <name>substrate</name>
    </ligand>
</feature>
<name>A0AAJ5UDJ3_9ENTR</name>
<feature type="binding site" evidence="8">
    <location>
        <begin position="13"/>
        <end position="18"/>
    </location>
    <ligand>
        <name>ATP</name>
        <dbReference type="ChEBI" id="CHEBI:30616"/>
    </ligand>
</feature>
<dbReference type="Gene3D" id="3.40.50.300">
    <property type="entry name" value="P-loop containing nucleotide triphosphate hydrolases"/>
    <property type="match status" value="1"/>
</dbReference>
<evidence type="ECO:0000256" key="6">
    <source>
        <dbReference type="ARBA" id="ARBA00022840"/>
    </source>
</evidence>